<organism evidence="3 4">
    <name type="scientific">Planosporangium thailandense</name>
    <dbReference type="NCBI Taxonomy" id="765197"/>
    <lineage>
        <taxon>Bacteria</taxon>
        <taxon>Bacillati</taxon>
        <taxon>Actinomycetota</taxon>
        <taxon>Actinomycetes</taxon>
        <taxon>Micromonosporales</taxon>
        <taxon>Micromonosporaceae</taxon>
        <taxon>Planosporangium</taxon>
    </lineage>
</organism>
<dbReference type="Pfam" id="PF13558">
    <property type="entry name" value="SbcC_Walker_B"/>
    <property type="match status" value="1"/>
</dbReference>
<comment type="caution">
    <text evidence="3">The sequence shown here is derived from an EMBL/GenBank/DDBJ whole genome shotgun (WGS) entry which is preliminary data.</text>
</comment>
<feature type="region of interest" description="Disordered" evidence="2">
    <location>
        <begin position="429"/>
        <end position="450"/>
    </location>
</feature>
<dbReference type="InterPro" id="IPR027417">
    <property type="entry name" value="P-loop_NTPase"/>
</dbReference>
<evidence type="ECO:0000313" key="3">
    <source>
        <dbReference type="EMBL" id="NJC73016.1"/>
    </source>
</evidence>
<reference evidence="3 4" key="1">
    <citation type="submission" date="2020-03" db="EMBL/GenBank/DDBJ databases">
        <title>WGS of the type strain of Planosporangium spp.</title>
        <authorList>
            <person name="Thawai C."/>
        </authorList>
    </citation>
    <scope>NUCLEOTIDE SEQUENCE [LARGE SCALE GENOMIC DNA]</scope>
    <source>
        <strain evidence="3 4">TBRC 5610</strain>
    </source>
</reference>
<dbReference type="InterPro" id="IPR013496">
    <property type="entry name" value="CHP02680"/>
</dbReference>
<name>A0ABX0Y4J6_9ACTN</name>
<accession>A0ABX0Y4J6</accession>
<keyword evidence="1" id="KW-0175">Coiled coil</keyword>
<gene>
    <name evidence="3" type="ORF">HC031_25345</name>
</gene>
<dbReference type="SUPFAM" id="SSF52540">
    <property type="entry name" value="P-loop containing nucleoside triphosphate hydrolases"/>
    <property type="match status" value="1"/>
</dbReference>
<keyword evidence="4" id="KW-1185">Reference proteome</keyword>
<evidence type="ECO:0000256" key="1">
    <source>
        <dbReference type="SAM" id="Coils"/>
    </source>
</evidence>
<proteinExistence type="predicted"/>
<dbReference type="EMBL" id="JAATVY010000024">
    <property type="protein sequence ID" value="NJC73016.1"/>
    <property type="molecule type" value="Genomic_DNA"/>
</dbReference>
<protein>
    <submittedName>
        <fullName evidence="3">TIGR02680 family protein</fullName>
    </submittedName>
</protein>
<evidence type="ECO:0000256" key="2">
    <source>
        <dbReference type="SAM" id="MobiDB-lite"/>
    </source>
</evidence>
<dbReference type="RefSeq" id="WP_167927918.1">
    <property type="nucleotide sequence ID" value="NZ_JAATVY010000024.1"/>
</dbReference>
<dbReference type="NCBIfam" id="TIGR02680">
    <property type="entry name" value="TIGR02680 family protein"/>
    <property type="match status" value="1"/>
</dbReference>
<feature type="compositionally biased region" description="Basic and acidic residues" evidence="2">
    <location>
        <begin position="441"/>
        <end position="450"/>
    </location>
</feature>
<dbReference type="Proteomes" id="UP000722989">
    <property type="component" value="Unassembled WGS sequence"/>
</dbReference>
<feature type="coiled-coil region" evidence="1">
    <location>
        <begin position="295"/>
        <end position="343"/>
    </location>
</feature>
<sequence>MTDAFDHTPLRQHPYRWRLSRAGFVNVWHYYENTFDISGGRLILRGTNGSGKSRALEMLLPFLLDADRRNMGTGSSVRMEDLMSAGAGEQGNRLGYMWLEVRRDADPVETDEPGPRYLTLGALVRFAVSTKEAKVWYFTTPLRVGAELPLLGVDRQPLSRRDLAELITEERITDVPEKHRERVRSEVFGLTGQLGKERFDGLAKLLHTLRSPDVGNRIEEGRLPAILADALPPLSEDALTDAGQQLDGLTTTREDQQRLEAAREQVRTFLDVYRKYVIGVLTGSLQTVRTGATTVQDAVREAERLAAHTQALEAELTGRRGRLSELTDEAEQLDATLQGLRESEAYRSIEELRQLTTVVRSLATAADAALTRAADLRREEAGKVADAGPLADDVSHEAATVSEEIRNTRDLLVAIGLTEHELPAQVRVDRRAGPRSSDVVRTSREGEPEELARPVPDVLMLVPADLSLLTDAARRVEGAARTRSAQAANRAADARLLSEERRKVDRAADEAAGAETRAEEDVQVAQQAAEQRDDVALGLVDRWRTWMADPATTDLLGIADWSAHPILGLLLTDRTSLCGDGDGGIALLDLDGAADDAASTAAAALAAALGRLDDADAADRKRLEELGAEQARLQAAHDPDPAPPAWVAISDGVPLWRCLDFADHLGGEHRAGIEAALLASGLLTATVDGGGRLTAANGQLLVSPTGDPVPAPLSAVVTVDPASPVPADAVLAILDRIGLDDRTATTWIARDGSWCSGPLRGRYSVPAARHIGAAARAAARAARLAEIEVELAALADAAQSRQWEREQLEGRQRALRERQRSAPRSMALAQARTRATEAVRQAARSSADVTRLRAEADKLARAWAEHDRDHRRACSEFGLPTDEDSLRRLQDSADRAAAGCTALGARADAVDRAMNRYGTAVEKIREVAGRRAEAEHSALAGWRDWQTGATKLQTLTETVGAAAAEVQRQVTTTESLLTRTKEAIETGSQAVAELSRGAGTAGAQAQAAISRVADLRSELAGYVNTVLDQLSQPGIADTAFPSPPGPLFTDPAPEAVIAEADTLLGAMRRGRSDENALLRAQQTFEQGISSSYDVSATIAAGVRLFELVDAEGRRPLAQAAVEIDRQCEVGRATLTEREHQIFSKFVLGEVGEELRRRLSQANSLISAMNTSLKSIRTSHGIGVRLTWRLAEDASGDVAQIKKLIATAAAMRTPAQDTELTELLSARVAAEAVKDPTAGYAVHLRGALDYRAWHTVEVIITGPEEGRERRISRRAKLSQGETRFVSYVTLFAAVDAYLSGLDSTATSLRLILLDDAFAKVDEPTIAELLGLLVRLDVDFVMTGHALWGCVPQVPALDIYEICREDGTPAATAHVRWDGRNRHFLHAT</sequence>
<evidence type="ECO:0000313" key="4">
    <source>
        <dbReference type="Proteomes" id="UP000722989"/>
    </source>
</evidence>